<evidence type="ECO:0000313" key="3">
    <source>
        <dbReference type="EnsemblPlants" id="Kaladp0027s0055.1.v1.1"/>
    </source>
</evidence>
<proteinExistence type="predicted"/>
<protein>
    <recommendedName>
        <fullName evidence="2">DUF7036 domain-containing protein</fullName>
    </recommendedName>
</protein>
<feature type="domain" description="DUF7036" evidence="2">
    <location>
        <begin position="49"/>
        <end position="140"/>
    </location>
</feature>
<dbReference type="PANTHER" id="PTHR33826">
    <property type="entry name" value="F20B24.21"/>
    <property type="match status" value="1"/>
</dbReference>
<feature type="compositionally biased region" description="Basic residues" evidence="1">
    <location>
        <begin position="172"/>
        <end position="184"/>
    </location>
</feature>
<sequence>MVMEPSYLRLTASLFGNPYAFEMLKFPEGITVTPSKGVYLLQKVQIYFNFTLNFSISQIQDNFDDLTAQLKSGLHLSPYENLYIRLTNYQGSTVSPPTTVQTSVVMAVGYNASMPRLKQLAQTITGSHSKNLGLNNTVFGKVKQVRLSSILQHSLHGGDGSPSPSPAPIPQPRRHAHYQNRHQHHYDLAPSPAVHGSRPSRHRGTSSPKMSGSSVPSPAPAIHKVKLPEPSCRSGHKPSPTKAKNPYITPTASPTVSPQISLAPRHPHKNPPRDASKPVQVSSPLPSVVFSHVHPPSEGGTMPPDIAPSPPHSGTSTCLIPRVILPIFMVLAFVLHL</sequence>
<organism evidence="3 4">
    <name type="scientific">Kalanchoe fedtschenkoi</name>
    <name type="common">Lavender scallops</name>
    <name type="synonym">South American air plant</name>
    <dbReference type="NCBI Taxonomy" id="63787"/>
    <lineage>
        <taxon>Eukaryota</taxon>
        <taxon>Viridiplantae</taxon>
        <taxon>Streptophyta</taxon>
        <taxon>Embryophyta</taxon>
        <taxon>Tracheophyta</taxon>
        <taxon>Spermatophyta</taxon>
        <taxon>Magnoliopsida</taxon>
        <taxon>eudicotyledons</taxon>
        <taxon>Gunneridae</taxon>
        <taxon>Pentapetalae</taxon>
        <taxon>Saxifragales</taxon>
        <taxon>Crassulaceae</taxon>
        <taxon>Kalanchoe</taxon>
    </lineage>
</organism>
<feature type="compositionally biased region" description="Polar residues" evidence="1">
    <location>
        <begin position="248"/>
        <end position="260"/>
    </location>
</feature>
<evidence type="ECO:0000313" key="4">
    <source>
        <dbReference type="Proteomes" id="UP000594263"/>
    </source>
</evidence>
<dbReference type="Gramene" id="Kaladp0027s0055.1.v1.1">
    <property type="protein sequence ID" value="Kaladp0027s0055.1.v1.1"/>
    <property type="gene ID" value="Kaladp0027s0055.v1.1"/>
</dbReference>
<dbReference type="OMA" id="TANDHFA"/>
<evidence type="ECO:0000259" key="2">
    <source>
        <dbReference type="Pfam" id="PF23041"/>
    </source>
</evidence>
<dbReference type="AlphaFoldDB" id="A0A7N0T9Q7"/>
<accession>A0A7N0T9Q7</accession>
<evidence type="ECO:0000256" key="1">
    <source>
        <dbReference type="SAM" id="MobiDB-lite"/>
    </source>
</evidence>
<dbReference type="Pfam" id="PF23041">
    <property type="entry name" value="DUF7036"/>
    <property type="match status" value="1"/>
</dbReference>
<reference evidence="3" key="1">
    <citation type="submission" date="2021-01" db="UniProtKB">
        <authorList>
            <consortium name="EnsemblPlants"/>
        </authorList>
    </citation>
    <scope>IDENTIFICATION</scope>
</reference>
<dbReference type="Proteomes" id="UP000594263">
    <property type="component" value="Unplaced"/>
</dbReference>
<keyword evidence="4" id="KW-1185">Reference proteome</keyword>
<dbReference type="InterPro" id="IPR055464">
    <property type="entry name" value="DUF7036"/>
</dbReference>
<feature type="compositionally biased region" description="Low complexity" evidence="1">
    <location>
        <begin position="206"/>
        <end position="216"/>
    </location>
</feature>
<dbReference type="PANTHER" id="PTHR33826:SF2">
    <property type="entry name" value="HYDROXYPROLINE-RICH GLYCOPROTEIN FAMILY PROTEIN"/>
    <property type="match status" value="1"/>
</dbReference>
<feature type="region of interest" description="Disordered" evidence="1">
    <location>
        <begin position="153"/>
        <end position="282"/>
    </location>
</feature>
<dbReference type="EnsemblPlants" id="Kaladp0027s0055.1.v1.1">
    <property type="protein sequence ID" value="Kaladp0027s0055.1.v1.1"/>
    <property type="gene ID" value="Kaladp0027s0055.v1.1"/>
</dbReference>
<name>A0A7N0T9Q7_KALFE</name>